<keyword evidence="1" id="KW-1133">Transmembrane helix</keyword>
<dbReference type="KEGG" id="bban:J4G43_034415"/>
<feature type="transmembrane region" description="Helical" evidence="1">
    <location>
        <begin position="24"/>
        <end position="47"/>
    </location>
</feature>
<reference evidence="3 4" key="2">
    <citation type="journal article" date="2022" name="Int. J. Syst. Evol. Microbiol.">
        <title>Strains of Bradyrhizobium barranii sp. nov. associated with legumes native to Canada are symbionts of soybeans and belong to different subspecies (subsp. barranii subsp. nov. and subsp. apii subsp. nov.) and symbiovars (sv. glycinearum and sv. septentrionale).</title>
        <authorList>
            <person name="Bromfield E.S.P."/>
            <person name="Cloutier S."/>
            <person name="Wasai-Hara S."/>
            <person name="Minamisawa K."/>
        </authorList>
    </citation>
    <scope>NUCLEOTIDE SEQUENCE [LARGE SCALE GENOMIC DNA]</scope>
    <source>
        <strain evidence="3 4">144S4</strain>
    </source>
</reference>
<evidence type="ECO:0000256" key="1">
    <source>
        <dbReference type="SAM" id="Phobius"/>
    </source>
</evidence>
<protein>
    <submittedName>
        <fullName evidence="2">Uncharacterized protein</fullName>
    </submittedName>
</protein>
<proteinExistence type="predicted"/>
<evidence type="ECO:0000313" key="2">
    <source>
        <dbReference type="EMBL" id="MBO1866177.1"/>
    </source>
</evidence>
<reference evidence="2" key="1">
    <citation type="submission" date="2021-03" db="EMBL/GenBank/DDBJ databases">
        <title>Whole Genome Sequence of Bradyrhizobium sp. Strain 144S4.</title>
        <authorList>
            <person name="Bromfield E.S.P."/>
            <person name="Cloutier S."/>
        </authorList>
    </citation>
    <scope>NUCLEOTIDE SEQUENCE [LARGE SCALE GENOMIC DNA]</scope>
    <source>
        <strain evidence="2">144S4</strain>
    </source>
</reference>
<keyword evidence="1" id="KW-0812">Transmembrane</keyword>
<name>A0A850J058_9BRAD</name>
<keyword evidence="1" id="KW-0472">Membrane</keyword>
<gene>
    <name evidence="3" type="ORF">J4G43_034415</name>
    <name evidence="2" type="ORF">J4G43_36360</name>
</gene>
<dbReference type="EMBL" id="CP086136">
    <property type="protein sequence ID" value="UEM09765.1"/>
    <property type="molecule type" value="Genomic_DNA"/>
</dbReference>
<sequence>MGGELADLLNHGGTPGLARHVSHLVFFAFLAVTGIGFVFLVTITRFVGG</sequence>
<organism evidence="2">
    <name type="scientific">Bradyrhizobium barranii subsp. barranii</name>
    <dbReference type="NCBI Taxonomy" id="2823807"/>
    <lineage>
        <taxon>Bacteria</taxon>
        <taxon>Pseudomonadati</taxon>
        <taxon>Pseudomonadota</taxon>
        <taxon>Alphaproteobacteria</taxon>
        <taxon>Hyphomicrobiales</taxon>
        <taxon>Nitrobacteraceae</taxon>
        <taxon>Bradyrhizobium</taxon>
        <taxon>Bradyrhizobium barranii</taxon>
    </lineage>
</organism>
<evidence type="ECO:0000313" key="3">
    <source>
        <dbReference type="EMBL" id="UEM09765.1"/>
    </source>
</evidence>
<dbReference type="RefSeq" id="WP_166091055.1">
    <property type="nucleotide sequence ID" value="NZ_CP086136.1"/>
</dbReference>
<accession>A0A850J058</accession>
<dbReference type="Proteomes" id="UP000664702">
    <property type="component" value="Chromosome"/>
</dbReference>
<dbReference type="AlphaFoldDB" id="A0A850J058"/>
<dbReference type="EMBL" id="JAGEMI010000001">
    <property type="protein sequence ID" value="MBO1866177.1"/>
    <property type="molecule type" value="Genomic_DNA"/>
</dbReference>
<evidence type="ECO:0000313" key="4">
    <source>
        <dbReference type="Proteomes" id="UP000664702"/>
    </source>
</evidence>